<keyword evidence="6" id="KW-0694">RNA-binding</keyword>
<proteinExistence type="inferred from homology"/>
<organism evidence="9">
    <name type="scientific">Satyrvirus sp</name>
    <dbReference type="NCBI Taxonomy" id="2487771"/>
    <lineage>
        <taxon>Viruses</taxon>
        <taxon>Varidnaviria</taxon>
        <taxon>Bamfordvirae</taxon>
        <taxon>Nucleocytoviricota</taxon>
        <taxon>Megaviricetes</taxon>
        <taxon>Imitervirales</taxon>
        <taxon>Mimiviridae</taxon>
        <taxon>Megamimivirinae</taxon>
    </lineage>
</organism>
<dbReference type="InterPro" id="IPR039753">
    <property type="entry name" value="RG7MT1"/>
</dbReference>
<keyword evidence="4" id="KW-0949">S-adenosyl-L-methionine</keyword>
<reference evidence="9" key="1">
    <citation type="submission" date="2018-10" db="EMBL/GenBank/DDBJ databases">
        <title>Hidden diversity of soil giant viruses.</title>
        <authorList>
            <person name="Schulz F."/>
            <person name="Alteio L."/>
            <person name="Goudeau D."/>
            <person name="Ryan E.M."/>
            <person name="Malmstrom R.R."/>
            <person name="Blanchard J."/>
            <person name="Woyke T."/>
        </authorList>
    </citation>
    <scope>NUCLEOTIDE SEQUENCE</scope>
    <source>
        <strain evidence="9">SAV1</strain>
    </source>
</reference>
<name>A0A3G5AFY6_9VIRU</name>
<sequence length="671" mass="79338">MYKHEMISSLKNHYDKNPKLVYYKKCLDDVNSLESSNFVKDSFGELLVDIPKQATILESVRITINYNIIDYYIYLYHKRKKNCTNYLIKLNDADKNKFLHQLVCVTEFNDVLSLAKDIIYPDISFVKDGEQNYHLYFIITKNPQKFKKKYYELKNLYEITGYVYGIDIFNLIKYQRIDRIVNFINKSGEGFNKYKNLNNFLGALKFQKWYQRDRILVMSGVIFQTLGTTYTDDIDILIIAEKVHVKKIQGMLKRFNDFNLSLDVSILASDGNWYSPKGMFRYRSIWLTYVLPSLTGAHDIFEIMSNPTFFYYFMGIKCSCLEMNIVKILQRANVSSLTDLIMLNKINNYDLGPRLCIPNMTVRQGKIMVFNNFRIKKLYEDIKQKLKLYYNYDMSLPEIKEFVTRCHTKVYNIYEGYIIRDPDTWIIKAFHRDVENKIYEKYISGANNLLDIGTGKLNDLRFWNYYKLKNVVGVEPSVESIKKAYEKLEKFKINEKLNITIINGFGNVPWENNSTYKKVYDYVYDVITFQHTIHYMIKDIQIVINNLKPVMKNGTKIIISCMDGNKIKEMIEKNGKVEIRNNQEPIFSIVPFEPDTEEYLVYFKGAYGVTSGSIEFIVDVNNLIEIFKQNNINLLERKNFLEYDSNLKKKMMPIQKMVSSYYISLVFIYNV</sequence>
<dbReference type="SUPFAM" id="SSF53335">
    <property type="entry name" value="S-adenosyl-L-methionine-dependent methyltransferases"/>
    <property type="match status" value="1"/>
</dbReference>
<dbReference type="CDD" id="cd02440">
    <property type="entry name" value="AdoMet_MTases"/>
    <property type="match status" value="1"/>
</dbReference>
<protein>
    <submittedName>
        <fullName evidence="9">mRNA capping enzyme</fullName>
    </submittedName>
</protein>
<dbReference type="GO" id="GO:0004482">
    <property type="term" value="F:mRNA 5'-cap (guanine-N7-)-methyltransferase activity"/>
    <property type="evidence" value="ECO:0007669"/>
    <property type="project" value="InterPro"/>
</dbReference>
<evidence type="ECO:0000256" key="7">
    <source>
        <dbReference type="ARBA" id="ARBA00044679"/>
    </source>
</evidence>
<evidence type="ECO:0000256" key="2">
    <source>
        <dbReference type="ARBA" id="ARBA00022603"/>
    </source>
</evidence>
<dbReference type="PANTHER" id="PTHR12189:SF2">
    <property type="entry name" value="MRNA CAP GUANINE-N7 METHYLTRANSFERASE"/>
    <property type="match status" value="1"/>
</dbReference>
<evidence type="ECO:0000313" key="9">
    <source>
        <dbReference type="EMBL" id="AYV85191.1"/>
    </source>
</evidence>
<evidence type="ECO:0000256" key="5">
    <source>
        <dbReference type="ARBA" id="ARBA00022695"/>
    </source>
</evidence>
<dbReference type="GO" id="GO:0004484">
    <property type="term" value="F:mRNA guanylyltransferase activity"/>
    <property type="evidence" value="ECO:0007669"/>
    <property type="project" value="UniProtKB-EC"/>
</dbReference>
<dbReference type="EMBL" id="MK072442">
    <property type="protein sequence ID" value="AYV85191.1"/>
    <property type="molecule type" value="Genomic_DNA"/>
</dbReference>
<comment type="similarity">
    <text evidence="1">In the N-terminal section; belongs to the dsDNA virus mRNA guanylyltransferase family.</text>
</comment>
<feature type="domain" description="MRNA cap 0 methyltransferase" evidence="8">
    <location>
        <begin position="422"/>
        <end position="670"/>
    </location>
</feature>
<dbReference type="Pfam" id="PF03291">
    <property type="entry name" value="mRNA_G-N7_MeTrfase"/>
    <property type="match status" value="1"/>
</dbReference>
<dbReference type="PROSITE" id="PS51562">
    <property type="entry name" value="RNA_CAP0_MT"/>
    <property type="match status" value="1"/>
</dbReference>
<keyword evidence="3" id="KW-0808">Transferase</keyword>
<dbReference type="GO" id="GO:0003723">
    <property type="term" value="F:RNA binding"/>
    <property type="evidence" value="ECO:0007669"/>
    <property type="project" value="UniProtKB-KW"/>
</dbReference>
<dbReference type="PANTHER" id="PTHR12189">
    <property type="entry name" value="MRNA GUANINE-7- METHYLTRANSFERASE"/>
    <property type="match status" value="1"/>
</dbReference>
<evidence type="ECO:0000259" key="8">
    <source>
        <dbReference type="PROSITE" id="PS51562"/>
    </source>
</evidence>
<keyword evidence="5" id="KW-0548">Nucleotidyltransferase</keyword>
<dbReference type="Gene3D" id="3.40.50.150">
    <property type="entry name" value="Vaccinia Virus protein VP39"/>
    <property type="match status" value="1"/>
</dbReference>
<keyword evidence="2" id="KW-0489">Methyltransferase</keyword>
<evidence type="ECO:0000256" key="1">
    <source>
        <dbReference type="ARBA" id="ARBA00008556"/>
    </source>
</evidence>
<evidence type="ECO:0000256" key="3">
    <source>
        <dbReference type="ARBA" id="ARBA00022679"/>
    </source>
</evidence>
<evidence type="ECO:0000256" key="6">
    <source>
        <dbReference type="ARBA" id="ARBA00022884"/>
    </source>
</evidence>
<evidence type="ECO:0000256" key="4">
    <source>
        <dbReference type="ARBA" id="ARBA00022691"/>
    </source>
</evidence>
<accession>A0A3G5AFY6</accession>
<comment type="catalytic activity">
    <reaction evidence="7">
        <text>a 5'-end diphospho-ribonucleoside in mRNA + GTP + H(+) = a 5'-end (5'-triphosphoguanosine)-ribonucleoside in mRNA + diphosphate</text>
        <dbReference type="Rhea" id="RHEA:67012"/>
        <dbReference type="Rhea" id="RHEA-COMP:17165"/>
        <dbReference type="Rhea" id="RHEA-COMP:17166"/>
        <dbReference type="ChEBI" id="CHEBI:15378"/>
        <dbReference type="ChEBI" id="CHEBI:33019"/>
        <dbReference type="ChEBI" id="CHEBI:37565"/>
        <dbReference type="ChEBI" id="CHEBI:167616"/>
        <dbReference type="ChEBI" id="CHEBI:167617"/>
        <dbReference type="EC" id="2.7.7.50"/>
    </reaction>
</comment>
<gene>
    <name evidence="9" type="ORF">Satyrvirus6_23</name>
</gene>
<dbReference type="InterPro" id="IPR029063">
    <property type="entry name" value="SAM-dependent_MTases_sf"/>
</dbReference>
<dbReference type="InterPro" id="IPR004971">
    <property type="entry name" value="mRNA_G-N7_MeTrfase_dom"/>
</dbReference>